<evidence type="ECO:0000256" key="1">
    <source>
        <dbReference type="ARBA" id="ARBA00022737"/>
    </source>
</evidence>
<evidence type="ECO:0000313" key="3">
    <source>
        <dbReference type="EMBL" id="NUY02678.1"/>
    </source>
</evidence>
<dbReference type="InterPro" id="IPR001646">
    <property type="entry name" value="5peptide_repeat"/>
</dbReference>
<dbReference type="SUPFAM" id="SSF141571">
    <property type="entry name" value="Pentapeptide repeat-like"/>
    <property type="match status" value="1"/>
</dbReference>
<keyword evidence="2" id="KW-1133">Transmembrane helix</keyword>
<evidence type="ECO:0000313" key="4">
    <source>
        <dbReference type="Proteomes" id="UP000594380"/>
    </source>
</evidence>
<keyword evidence="2" id="KW-0812">Transmembrane</keyword>
<evidence type="ECO:0000256" key="2">
    <source>
        <dbReference type="SAM" id="Phobius"/>
    </source>
</evidence>
<dbReference type="RefSeq" id="WP_176109019.1">
    <property type="nucleotide sequence ID" value="NZ_JAALDK010000001.1"/>
</dbReference>
<dbReference type="PANTHER" id="PTHR47485">
    <property type="entry name" value="THYLAKOID LUMENAL 17.4 KDA PROTEIN, CHLOROPLASTIC"/>
    <property type="match status" value="1"/>
</dbReference>
<comment type="caution">
    <text evidence="3">The sequence shown here is derived from an EMBL/GenBank/DDBJ whole genome shotgun (WGS) entry which is preliminary data.</text>
</comment>
<name>A0A7Y6K392_9BURK</name>
<reference evidence="3 4" key="1">
    <citation type="submission" date="2020-02" db="EMBL/GenBank/DDBJ databases">
        <title>Paraburkholderia simonii sp. nov. and Paraburkholderia youngii sp. nov. Brazilian and Mexican Mimosa-associated rhizobia.</title>
        <authorList>
            <person name="Mavima L."/>
            <person name="Beukes C.W."/>
            <person name="Chan W.Y."/>
            <person name="Palmer M."/>
            <person name="De Meyer S.E."/>
            <person name="James E.K."/>
            <person name="Venter S.N."/>
            <person name="Steenkamp E.T."/>
        </authorList>
    </citation>
    <scope>NUCLEOTIDE SEQUENCE [LARGE SCALE GENOMIC DNA]</scope>
    <source>
        <strain evidence="3 4">JPY169</strain>
    </source>
</reference>
<dbReference type="Pfam" id="PF00805">
    <property type="entry name" value="Pentapeptide"/>
    <property type="match status" value="2"/>
</dbReference>
<feature type="transmembrane region" description="Helical" evidence="2">
    <location>
        <begin position="28"/>
        <end position="51"/>
    </location>
</feature>
<dbReference type="GeneID" id="301103389"/>
<dbReference type="PANTHER" id="PTHR47485:SF1">
    <property type="entry name" value="THYLAKOID LUMENAL 17.4 KDA PROTEIN, CHLOROPLASTIC"/>
    <property type="match status" value="1"/>
</dbReference>
<gene>
    <name evidence="3" type="ORF">G5S42_23915</name>
</gene>
<dbReference type="AlphaFoldDB" id="A0A7Y6K392"/>
<accession>A0A7Y6K392</accession>
<dbReference type="EMBL" id="JAALDK010000001">
    <property type="protein sequence ID" value="NUY02678.1"/>
    <property type="molecule type" value="Genomic_DNA"/>
</dbReference>
<proteinExistence type="predicted"/>
<dbReference type="Proteomes" id="UP000594380">
    <property type="component" value="Unassembled WGS sequence"/>
</dbReference>
<keyword evidence="2" id="KW-0472">Membrane</keyword>
<organism evidence="3 4">
    <name type="scientific">Paraburkholderia youngii</name>
    <dbReference type="NCBI Taxonomy" id="2782701"/>
    <lineage>
        <taxon>Bacteria</taxon>
        <taxon>Pseudomonadati</taxon>
        <taxon>Pseudomonadota</taxon>
        <taxon>Betaproteobacteria</taxon>
        <taxon>Burkholderiales</taxon>
        <taxon>Burkholderiaceae</taxon>
        <taxon>Paraburkholderia</taxon>
    </lineage>
</organism>
<sequence>MIRKTLRKPSARKPTRRKQKWLAFPRDFHFWVDVTTLLASLATVGTLALLVRDRANLQNIAAWTQLQGYFQSGKRSQFNQGQGFAMQTLASNGVTLAYIEADGVRIISADLDGADFTGAQLRGAQFDTPSLSGAHFTGAVLRDAFIDHCKDCGHVHFEAAQLSNARIRGGDLSDADFTRADISGLEFEDVKLDEFAIGAACYTKYNPPKFTHREGGIERKDYVPTGVIMPLAPQSELCMLQWGKAWGKEYVVPDWPPK</sequence>
<keyword evidence="1" id="KW-0677">Repeat</keyword>
<protein>
    <submittedName>
        <fullName evidence="3">Pentapeptide repeat-containing protein</fullName>
    </submittedName>
</protein>
<dbReference type="Gene3D" id="2.160.20.80">
    <property type="entry name" value="E3 ubiquitin-protein ligase SopA"/>
    <property type="match status" value="1"/>
</dbReference>